<evidence type="ECO:0000313" key="1">
    <source>
        <dbReference type="EMBL" id="ABO08632.1"/>
    </source>
</evidence>
<reference evidence="1" key="1">
    <citation type="submission" date="2007-02" db="EMBL/GenBank/DDBJ databases">
        <title>Complete sequence of Pyrobaculum calidifontis JCM 11548.</title>
        <authorList>
            <consortium name="US DOE Joint Genome Institute"/>
            <person name="Copeland A."/>
            <person name="Lucas S."/>
            <person name="Lapidus A."/>
            <person name="Barry K."/>
            <person name="Glavina del Rio T."/>
            <person name="Dalin E."/>
            <person name="Tice H."/>
            <person name="Pitluck S."/>
            <person name="Chain P."/>
            <person name="Malfatti S."/>
            <person name="Shin M."/>
            <person name="Vergez L."/>
            <person name="Schmutz J."/>
            <person name="Larimer F."/>
            <person name="Land M."/>
            <person name="Hauser L."/>
            <person name="Kyrpides N."/>
            <person name="Mikhailova N."/>
            <person name="Cozen A.E."/>
            <person name="Fitz-Gibbon S.T."/>
            <person name="House C.H."/>
            <person name="Saltikov C."/>
            <person name="Lowe T.M."/>
            <person name="Richardson P."/>
        </authorList>
    </citation>
    <scope>NUCLEOTIDE SEQUENCE [LARGE SCALE GENOMIC DNA]</scope>
    <source>
        <strain evidence="1">JCM 11548</strain>
    </source>
</reference>
<evidence type="ECO:0000313" key="2">
    <source>
        <dbReference type="Proteomes" id="UP000001431"/>
    </source>
</evidence>
<dbReference type="STRING" id="410359.Pcal_1207"/>
<dbReference type="AlphaFoldDB" id="A3MVG5"/>
<organism evidence="1 2">
    <name type="scientific">Pyrobaculum calidifontis (strain DSM 21063 / JCM 11548 / VA1)</name>
    <dbReference type="NCBI Taxonomy" id="410359"/>
    <lineage>
        <taxon>Archaea</taxon>
        <taxon>Thermoproteota</taxon>
        <taxon>Thermoprotei</taxon>
        <taxon>Thermoproteales</taxon>
        <taxon>Thermoproteaceae</taxon>
        <taxon>Pyrobaculum</taxon>
    </lineage>
</organism>
<keyword evidence="2" id="KW-1185">Reference proteome</keyword>
<dbReference type="GeneID" id="4908187"/>
<sequence>MQLETTLVKRGPAQWTAIYQVAVLDCGDVIDMYCLIKQYGPQAARGGRAELSLELCGKRIQAVLHFQFFAGGVKYRLEVPEVEAAKVETQVKQL</sequence>
<dbReference type="HOGENOM" id="CLU_2379530_0_0_2"/>
<gene>
    <name evidence="1" type="ordered locus">Pcal_1207</name>
</gene>
<protein>
    <submittedName>
        <fullName evidence="1">Uncharacterized protein</fullName>
    </submittedName>
</protein>
<accession>A3MVG5</accession>
<dbReference type="Proteomes" id="UP000001431">
    <property type="component" value="Chromosome"/>
</dbReference>
<dbReference type="KEGG" id="pcl:Pcal_1207"/>
<dbReference type="RefSeq" id="WP_011849890.1">
    <property type="nucleotide sequence ID" value="NC_009073.1"/>
</dbReference>
<proteinExistence type="predicted"/>
<name>A3MVG5_PYRCJ</name>
<dbReference type="EMBL" id="CP000561">
    <property type="protein sequence ID" value="ABO08632.1"/>
    <property type="molecule type" value="Genomic_DNA"/>
</dbReference>